<keyword evidence="1" id="KW-1133">Transmembrane helix</keyword>
<sequence length="211" mass="23829">MYSIMVLSEKWGAMIKLSHIPSILVGMRFAIAPLLVFDALNHITSFWFIIGYVIAVLSDIFDGIIARRLKVSTAKLRQADSWADICLYLCVAISTWLVYPQIIIDFRVPLLSAIAIQLILFAINLIKFQKFPSYHTYTAKAWGLALLAATLGLFGFSYANTLWLAITLCWLNSLEEIAMTLLLPTWQCDILSIFHAIELRKILMHSSEDGV</sequence>
<accession>A0A3S1C1F9</accession>
<evidence type="ECO:0000313" key="2">
    <source>
        <dbReference type="EMBL" id="RUS94942.1"/>
    </source>
</evidence>
<dbReference type="GO" id="GO:0008654">
    <property type="term" value="P:phospholipid biosynthetic process"/>
    <property type="evidence" value="ECO:0007669"/>
    <property type="project" value="InterPro"/>
</dbReference>
<feature type="transmembrane region" description="Helical" evidence="1">
    <location>
        <begin position="85"/>
        <end position="104"/>
    </location>
</feature>
<comment type="caution">
    <text evidence="2">The sequence shown here is derived from an EMBL/GenBank/DDBJ whole genome shotgun (WGS) entry which is preliminary data.</text>
</comment>
<keyword evidence="3" id="KW-1185">Reference proteome</keyword>
<dbReference type="InterPro" id="IPR043130">
    <property type="entry name" value="CDP-OH_PTrfase_TM_dom"/>
</dbReference>
<dbReference type="Proteomes" id="UP000271624">
    <property type="component" value="Unassembled WGS sequence"/>
</dbReference>
<dbReference type="GO" id="GO:0016780">
    <property type="term" value="F:phosphotransferase activity, for other substituted phosphate groups"/>
    <property type="evidence" value="ECO:0007669"/>
    <property type="project" value="InterPro"/>
</dbReference>
<feature type="transmembrane region" description="Helical" evidence="1">
    <location>
        <begin position="46"/>
        <end position="65"/>
    </location>
</feature>
<name>A0A3S1C1F9_9CYAN</name>
<keyword evidence="1" id="KW-0812">Transmembrane</keyword>
<evidence type="ECO:0000256" key="1">
    <source>
        <dbReference type="SAM" id="Phobius"/>
    </source>
</evidence>
<proteinExistence type="predicted"/>
<reference evidence="2" key="1">
    <citation type="submission" date="2018-12" db="EMBL/GenBank/DDBJ databases">
        <authorList>
            <person name="Will S."/>
            <person name="Neumann-Schaal M."/>
            <person name="Henke P."/>
        </authorList>
    </citation>
    <scope>NUCLEOTIDE SEQUENCE</scope>
    <source>
        <strain evidence="2">PCC 7102</strain>
    </source>
</reference>
<dbReference type="Pfam" id="PF01066">
    <property type="entry name" value="CDP-OH_P_transf"/>
    <property type="match status" value="1"/>
</dbReference>
<organism evidence="2 3">
    <name type="scientific">Dulcicalothrix desertica PCC 7102</name>
    <dbReference type="NCBI Taxonomy" id="232991"/>
    <lineage>
        <taxon>Bacteria</taxon>
        <taxon>Bacillati</taxon>
        <taxon>Cyanobacteriota</taxon>
        <taxon>Cyanophyceae</taxon>
        <taxon>Nostocales</taxon>
        <taxon>Calotrichaceae</taxon>
        <taxon>Dulcicalothrix</taxon>
    </lineage>
</organism>
<dbReference type="InterPro" id="IPR000462">
    <property type="entry name" value="CDP-OH_P_trans"/>
</dbReference>
<gene>
    <name evidence="2" type="ORF">DSM106972_091930</name>
</gene>
<reference evidence="2" key="2">
    <citation type="journal article" date="2019" name="Genome Biol. Evol.">
        <title>Day and night: Metabolic profiles and evolutionary relationships of six axenic non-marine cyanobacteria.</title>
        <authorList>
            <person name="Will S.E."/>
            <person name="Henke P."/>
            <person name="Boedeker C."/>
            <person name="Huang S."/>
            <person name="Brinkmann H."/>
            <person name="Rohde M."/>
            <person name="Jarek M."/>
            <person name="Friedl T."/>
            <person name="Seufert S."/>
            <person name="Schumacher M."/>
            <person name="Overmann J."/>
            <person name="Neumann-Schaal M."/>
            <person name="Petersen J."/>
        </authorList>
    </citation>
    <scope>NUCLEOTIDE SEQUENCE [LARGE SCALE GENOMIC DNA]</scope>
    <source>
        <strain evidence="2">PCC 7102</strain>
    </source>
</reference>
<protein>
    <recommendedName>
        <fullName evidence="4">CDP-diacylglycerol--glycerol-3-phosphate 3-phosphatidyltransferase</fullName>
    </recommendedName>
</protein>
<dbReference type="Gene3D" id="1.20.120.1760">
    <property type="match status" value="1"/>
</dbReference>
<dbReference type="AlphaFoldDB" id="A0A3S1C1F9"/>
<keyword evidence="1" id="KW-0472">Membrane</keyword>
<dbReference type="EMBL" id="RSCL01000045">
    <property type="protein sequence ID" value="RUS94942.1"/>
    <property type="molecule type" value="Genomic_DNA"/>
</dbReference>
<dbReference type="GO" id="GO:0016020">
    <property type="term" value="C:membrane"/>
    <property type="evidence" value="ECO:0007669"/>
    <property type="project" value="InterPro"/>
</dbReference>
<feature type="transmembrane region" description="Helical" evidence="1">
    <location>
        <begin position="110"/>
        <end position="129"/>
    </location>
</feature>
<feature type="transmembrane region" description="Helical" evidence="1">
    <location>
        <begin position="141"/>
        <end position="165"/>
    </location>
</feature>
<evidence type="ECO:0008006" key="4">
    <source>
        <dbReference type="Google" id="ProtNLM"/>
    </source>
</evidence>
<evidence type="ECO:0000313" key="3">
    <source>
        <dbReference type="Proteomes" id="UP000271624"/>
    </source>
</evidence>